<comment type="caution">
    <text evidence="1">The sequence shown here is derived from an EMBL/GenBank/DDBJ whole genome shotgun (WGS) entry which is preliminary data.</text>
</comment>
<proteinExistence type="predicted"/>
<organism evidence="1 2">
    <name type="scientific">Alicyclobacillus hesperidum</name>
    <dbReference type="NCBI Taxonomy" id="89784"/>
    <lineage>
        <taxon>Bacteria</taxon>
        <taxon>Bacillati</taxon>
        <taxon>Bacillota</taxon>
        <taxon>Bacilli</taxon>
        <taxon>Bacillales</taxon>
        <taxon>Alicyclobacillaceae</taxon>
        <taxon>Alicyclobacillus</taxon>
    </lineage>
</organism>
<dbReference type="AlphaFoldDB" id="A0AA37TZ77"/>
<gene>
    <name evidence="1" type="ORF">Heshes_15460</name>
</gene>
<evidence type="ECO:0000313" key="2">
    <source>
        <dbReference type="Proteomes" id="UP001157137"/>
    </source>
</evidence>
<dbReference type="Proteomes" id="UP001157137">
    <property type="component" value="Unassembled WGS sequence"/>
</dbReference>
<sequence>MAVEGENAYVRASLAYTDEAGISTVTSGLGDPFTRSAPFIVRRTDYVSAYR</sequence>
<name>A0AA37TZ77_9BACL</name>
<accession>A0AA37TZ77</accession>
<protein>
    <submittedName>
        <fullName evidence="1">Uncharacterized protein</fullName>
    </submittedName>
</protein>
<dbReference type="EMBL" id="BSRA01000007">
    <property type="protein sequence ID" value="GLV13862.1"/>
    <property type="molecule type" value="Genomic_DNA"/>
</dbReference>
<reference evidence="1" key="1">
    <citation type="submission" date="2023-02" db="EMBL/GenBank/DDBJ databases">
        <title>Proposal of a novel subspecies: Alicyclobacillus hesperidum subspecies aegle.</title>
        <authorList>
            <person name="Goto K."/>
            <person name="Fujii T."/>
            <person name="Yasui K."/>
            <person name="Mochida K."/>
            <person name="Kato-Tanaka Y."/>
            <person name="Morohoshi S."/>
            <person name="An S.Y."/>
            <person name="Kasai H."/>
            <person name="Yokota A."/>
        </authorList>
    </citation>
    <scope>NUCLEOTIDE SEQUENCE</scope>
    <source>
        <strain evidence="1">DSM 12766</strain>
    </source>
</reference>
<evidence type="ECO:0000313" key="1">
    <source>
        <dbReference type="EMBL" id="GLV13862.1"/>
    </source>
</evidence>